<dbReference type="VEuPathDB" id="FungiDB:PV07_04736"/>
<dbReference type="EMBL" id="KN847042">
    <property type="protein sequence ID" value="KIW28881.1"/>
    <property type="molecule type" value="Genomic_DNA"/>
</dbReference>
<proteinExistence type="predicted"/>
<feature type="compositionally biased region" description="Basic and acidic residues" evidence="1">
    <location>
        <begin position="80"/>
        <end position="106"/>
    </location>
</feature>
<feature type="compositionally biased region" description="Basic and acidic residues" evidence="1">
    <location>
        <begin position="113"/>
        <end position="145"/>
    </location>
</feature>
<dbReference type="GeneID" id="27343930"/>
<evidence type="ECO:0000313" key="2">
    <source>
        <dbReference type="EMBL" id="KIW28881.1"/>
    </source>
</evidence>
<feature type="region of interest" description="Disordered" evidence="1">
    <location>
        <begin position="79"/>
        <end position="152"/>
    </location>
</feature>
<gene>
    <name evidence="2" type="ORF">PV07_04736</name>
</gene>
<sequence>MLFKKGAEVAMYETLFQDQVVPEIRCLQKERIEEEAWAQEKKEKQLDSKRVISAAAKWERDRKTVRKKRIATEQQIAIARSREQEKMTGRREAQKRAQQSAKERANKLTTARKVVEEEARTERARSERHEATRRAWLKLRKDADQRPSNNSV</sequence>
<reference evidence="2 3" key="1">
    <citation type="submission" date="2015-01" db="EMBL/GenBank/DDBJ databases">
        <title>The Genome Sequence of Cladophialophora immunda CBS83496.</title>
        <authorList>
            <consortium name="The Broad Institute Genomics Platform"/>
            <person name="Cuomo C."/>
            <person name="de Hoog S."/>
            <person name="Gorbushina A."/>
            <person name="Stielow B."/>
            <person name="Teixiera M."/>
            <person name="Abouelleil A."/>
            <person name="Chapman S.B."/>
            <person name="Priest M."/>
            <person name="Young S.K."/>
            <person name="Wortman J."/>
            <person name="Nusbaum C."/>
            <person name="Birren B."/>
        </authorList>
    </citation>
    <scope>NUCLEOTIDE SEQUENCE [LARGE SCALE GENOMIC DNA]</scope>
    <source>
        <strain evidence="2 3">CBS 83496</strain>
    </source>
</reference>
<keyword evidence="3" id="KW-1185">Reference proteome</keyword>
<protein>
    <submittedName>
        <fullName evidence="2">Uncharacterized protein</fullName>
    </submittedName>
</protein>
<dbReference type="HOGENOM" id="CLU_1722163_0_0_1"/>
<evidence type="ECO:0000313" key="3">
    <source>
        <dbReference type="Proteomes" id="UP000054466"/>
    </source>
</evidence>
<dbReference type="RefSeq" id="XP_016249097.1">
    <property type="nucleotide sequence ID" value="XM_016391578.1"/>
</dbReference>
<accession>A0A0D1ZLP1</accession>
<evidence type="ECO:0000256" key="1">
    <source>
        <dbReference type="SAM" id="MobiDB-lite"/>
    </source>
</evidence>
<dbReference type="AlphaFoldDB" id="A0A0D1ZLP1"/>
<dbReference type="Proteomes" id="UP000054466">
    <property type="component" value="Unassembled WGS sequence"/>
</dbReference>
<organism evidence="2 3">
    <name type="scientific">Cladophialophora immunda</name>
    <dbReference type="NCBI Taxonomy" id="569365"/>
    <lineage>
        <taxon>Eukaryota</taxon>
        <taxon>Fungi</taxon>
        <taxon>Dikarya</taxon>
        <taxon>Ascomycota</taxon>
        <taxon>Pezizomycotina</taxon>
        <taxon>Eurotiomycetes</taxon>
        <taxon>Chaetothyriomycetidae</taxon>
        <taxon>Chaetothyriales</taxon>
        <taxon>Herpotrichiellaceae</taxon>
        <taxon>Cladophialophora</taxon>
    </lineage>
</organism>
<name>A0A0D1ZLP1_9EURO</name>